<feature type="region of interest" description="Disordered" evidence="1">
    <location>
        <begin position="799"/>
        <end position="827"/>
    </location>
</feature>
<feature type="chain" id="PRO_5047396100" description="Subtilisin" evidence="2">
    <location>
        <begin position="22"/>
        <end position="846"/>
    </location>
</feature>
<evidence type="ECO:0000313" key="4">
    <source>
        <dbReference type="Proteomes" id="UP001189429"/>
    </source>
</evidence>
<evidence type="ECO:0008006" key="5">
    <source>
        <dbReference type="Google" id="ProtNLM"/>
    </source>
</evidence>
<feature type="compositionally biased region" description="Low complexity" evidence="1">
    <location>
        <begin position="800"/>
        <end position="827"/>
    </location>
</feature>
<gene>
    <name evidence="3" type="ORF">PCOR1329_LOCUS2094</name>
</gene>
<proteinExistence type="predicted"/>
<accession>A0ABN9PDU4</accession>
<evidence type="ECO:0000256" key="2">
    <source>
        <dbReference type="SAM" id="SignalP"/>
    </source>
</evidence>
<name>A0ABN9PDU4_9DINO</name>
<keyword evidence="2" id="KW-0732">Signal</keyword>
<organism evidence="3 4">
    <name type="scientific">Prorocentrum cordatum</name>
    <dbReference type="NCBI Taxonomy" id="2364126"/>
    <lineage>
        <taxon>Eukaryota</taxon>
        <taxon>Sar</taxon>
        <taxon>Alveolata</taxon>
        <taxon>Dinophyceae</taxon>
        <taxon>Prorocentrales</taxon>
        <taxon>Prorocentraceae</taxon>
        <taxon>Prorocentrum</taxon>
    </lineage>
</organism>
<sequence>MAGHLALLLLLGVPSAAPGLACPGDSDSEWKIQANFSWAGSAGAYGGSSTLEADAAPLKAIGEHAARIPEASDAKGNQLFMVDGQDGDVDFQFGNLKPIATVGEVDYQTGMLIVGVPDGLGAILHDDDTVRVIVQSESYGPITQQEAFPYLVNDGAAAITGSHVQYVDYDREMMSGFMTSALPASSMVKGAGELIQFAYNLRGELVGPRNRTGPTTVGAFESNVDVDGNYALYAPPADGGVSQREADWTMMSLCSAQLVEKEMWGAGNGFVDDIFLTNEEWQQIASDTSLVGLPAHAIDIATKTAYAWAPTVSGFEKPSQFNADSTEYVAIAISGYNGAFGSEDYMLANKKAMYGTRPDGTDWVWPENICPSRIYIGRKGYDALGNPATDFLSRNGLAYGQMYGFAVDSADSDFSWRDEWHKTHYNGDSIAGKFYPIDWRWNGTVTNFEHDGAWHFQIAPLGGAAGYVFWNGAGNDQSGSKTEHVSPDPLGETAYYQTSTAGYFGKYVISGLAAALTAAAGAQDPFPTELDAVYHLYQGETPINDLIDLGEAVKGQTANGGNQTTMCDSSADSANECGSTDAPGKLTFEDIDGFEAISSSDGVFAVIQEDGGNKYGERMFVYEALLTYGESPSSQPFKFVAQSGGAMNSRMMAGAGVPANSNPAANAHEFSGVADLSGLLAKGGDGAFALSQSAAGHERRAVEATVAMDDKIILIGLQAHNHENEGVIANFNADRGGQWLLWQPNLAGDGARPTEAYPAACPQYPCNPFSNETCYINLAYLNALEAACGQTITTPGACDAAGPTPSPTAAPTVSPNPSEDQDAASSAPVPTNAAAACALGLAAALA</sequence>
<reference evidence="3" key="1">
    <citation type="submission" date="2023-10" db="EMBL/GenBank/DDBJ databases">
        <authorList>
            <person name="Chen Y."/>
            <person name="Shah S."/>
            <person name="Dougan E. K."/>
            <person name="Thang M."/>
            <person name="Chan C."/>
        </authorList>
    </citation>
    <scope>NUCLEOTIDE SEQUENCE [LARGE SCALE GENOMIC DNA]</scope>
</reference>
<feature type="signal peptide" evidence="2">
    <location>
        <begin position="1"/>
        <end position="21"/>
    </location>
</feature>
<evidence type="ECO:0000256" key="1">
    <source>
        <dbReference type="SAM" id="MobiDB-lite"/>
    </source>
</evidence>
<comment type="caution">
    <text evidence="3">The sequence shown here is derived from an EMBL/GenBank/DDBJ whole genome shotgun (WGS) entry which is preliminary data.</text>
</comment>
<dbReference type="EMBL" id="CAUYUJ010000518">
    <property type="protein sequence ID" value="CAK0791035.1"/>
    <property type="molecule type" value="Genomic_DNA"/>
</dbReference>
<evidence type="ECO:0000313" key="3">
    <source>
        <dbReference type="EMBL" id="CAK0791035.1"/>
    </source>
</evidence>
<protein>
    <recommendedName>
        <fullName evidence="5">Subtilisin</fullName>
    </recommendedName>
</protein>
<dbReference type="Proteomes" id="UP001189429">
    <property type="component" value="Unassembled WGS sequence"/>
</dbReference>
<keyword evidence="4" id="KW-1185">Reference proteome</keyword>